<keyword evidence="4" id="KW-1185">Reference proteome</keyword>
<keyword evidence="1" id="KW-0812">Transmembrane</keyword>
<dbReference type="RefSeq" id="WP_088997016.1">
    <property type="nucleotide sequence ID" value="NZ_LT607750.1"/>
</dbReference>
<evidence type="ECO:0000256" key="1">
    <source>
        <dbReference type="SAM" id="Phobius"/>
    </source>
</evidence>
<feature type="transmembrane region" description="Helical" evidence="1">
    <location>
        <begin position="358"/>
        <end position="379"/>
    </location>
</feature>
<feature type="chain" id="PRO_5008720436" description="LPXTG-motif cell wall anchor domain-containing protein" evidence="2">
    <location>
        <begin position="22"/>
        <end position="396"/>
    </location>
</feature>
<keyword evidence="1" id="KW-1133">Transmembrane helix</keyword>
<sequence length="396" mass="40688">MIFRNLARLGAAALLTSGAFAALGAPAYAEDTGTDLSIDVAGTRLAAGTTDKLGSIKLTNRGEDTPTGVKINIDVTQLDLDKVTLAPFAEEKCAETESAGRRVWECAIHDFAVPEPGTTSDLPLVVFRAAEGLKEAYSAPVTFTVVAPGDINSENDSKTVQIELTTENGVDLEVWAPDVDSQVAWEPGGEPELLKHTLNPGDETIVFAAFGNQGDMIADGLDFVASLPEGVTFSERLKGCEVSADRRRATCAAGTTRLMPGKTVYGVFAVKVAADVPAPVLLSGGTVSATSRGALPVTDKSLARAAGGELPPFLTTKIDVAEDIDPSDDSDDFTVKVAAVTGGGGGGDGGLPVTGAQAGLIGGVGVAVLAVGGTLFVLARRRRVVLVTPNDERPAA</sequence>
<evidence type="ECO:0000313" key="3">
    <source>
        <dbReference type="EMBL" id="SCG80066.1"/>
    </source>
</evidence>
<dbReference type="Proteomes" id="UP000198217">
    <property type="component" value="Chromosome I"/>
</dbReference>
<keyword evidence="2" id="KW-0732">Signal</keyword>
<reference evidence="3 4" key="1">
    <citation type="submission" date="2016-06" db="EMBL/GenBank/DDBJ databases">
        <authorList>
            <person name="Kjaerup R.B."/>
            <person name="Dalgaard T.S."/>
            <person name="Juul-Madsen H.R."/>
        </authorList>
    </citation>
    <scope>NUCLEOTIDE SEQUENCE [LARGE SCALE GENOMIC DNA]</scope>
    <source>
        <strain evidence="3 4">DSM 43904</strain>
    </source>
</reference>
<evidence type="ECO:0000256" key="2">
    <source>
        <dbReference type="SAM" id="SignalP"/>
    </source>
</evidence>
<accession>A0A1C5KCD6</accession>
<gene>
    <name evidence="3" type="ORF">GA0070609_6229</name>
</gene>
<feature type="signal peptide" evidence="2">
    <location>
        <begin position="1"/>
        <end position="21"/>
    </location>
</feature>
<protein>
    <recommendedName>
        <fullName evidence="5">LPXTG-motif cell wall anchor domain-containing protein</fullName>
    </recommendedName>
</protein>
<keyword evidence="1" id="KW-0472">Membrane</keyword>
<name>A0A1C5KCD6_9ACTN</name>
<organism evidence="3 4">
    <name type="scientific">Micromonospora echinaurantiaca</name>
    <dbReference type="NCBI Taxonomy" id="47857"/>
    <lineage>
        <taxon>Bacteria</taxon>
        <taxon>Bacillati</taxon>
        <taxon>Actinomycetota</taxon>
        <taxon>Actinomycetes</taxon>
        <taxon>Micromonosporales</taxon>
        <taxon>Micromonosporaceae</taxon>
        <taxon>Micromonospora</taxon>
    </lineage>
</organism>
<evidence type="ECO:0000313" key="4">
    <source>
        <dbReference type="Proteomes" id="UP000198217"/>
    </source>
</evidence>
<evidence type="ECO:0008006" key="5">
    <source>
        <dbReference type="Google" id="ProtNLM"/>
    </source>
</evidence>
<dbReference type="EMBL" id="LT607750">
    <property type="protein sequence ID" value="SCG80066.1"/>
    <property type="molecule type" value="Genomic_DNA"/>
</dbReference>
<dbReference type="AlphaFoldDB" id="A0A1C5KCD6"/>
<proteinExistence type="predicted"/>